<gene>
    <name evidence="6" type="ORF">GYMLUDRAFT_551784</name>
</gene>
<keyword evidence="4" id="KW-0456">Lyase</keyword>
<dbReference type="HOGENOM" id="CLU_055491_3_2_1"/>
<evidence type="ECO:0000256" key="2">
    <source>
        <dbReference type="ARBA" id="ARBA00022723"/>
    </source>
</evidence>
<reference evidence="6 7" key="1">
    <citation type="submission" date="2014-04" db="EMBL/GenBank/DDBJ databases">
        <title>Evolutionary Origins and Diversification of the Mycorrhizal Mutualists.</title>
        <authorList>
            <consortium name="DOE Joint Genome Institute"/>
            <consortium name="Mycorrhizal Genomics Consortium"/>
            <person name="Kohler A."/>
            <person name="Kuo A."/>
            <person name="Nagy L.G."/>
            <person name="Floudas D."/>
            <person name="Copeland A."/>
            <person name="Barry K.W."/>
            <person name="Cichocki N."/>
            <person name="Veneault-Fourrey C."/>
            <person name="LaButti K."/>
            <person name="Lindquist E.A."/>
            <person name="Lipzen A."/>
            <person name="Lundell T."/>
            <person name="Morin E."/>
            <person name="Murat C."/>
            <person name="Riley R."/>
            <person name="Ohm R."/>
            <person name="Sun H."/>
            <person name="Tunlid A."/>
            <person name="Henrissat B."/>
            <person name="Grigoriev I.V."/>
            <person name="Hibbett D.S."/>
            <person name="Martin F."/>
        </authorList>
    </citation>
    <scope>NUCLEOTIDE SEQUENCE [LARGE SCALE GENOMIC DNA]</scope>
    <source>
        <strain evidence="6 7">FD-317 M1</strain>
    </source>
</reference>
<comment type="similarity">
    <text evidence="1">Belongs to the Gfa family.</text>
</comment>
<dbReference type="AlphaFoldDB" id="A0A0D0CHK8"/>
<sequence length="154" mass="17215">MNTAPSSTTAPSETIRQGSCLCKSVQFQVKGDPIHYLVCHCRNCRKSGGGGFMMNVWFTDENFTIKAGKEHIKAFFDPNTDTGKPLGRHFCSNCGSNVYCRVSRELPRSDVYLVQGPSIEGSEVWFPRKESHLESKLPFVGHIETRAKGRKSKL</sequence>
<protein>
    <recommendedName>
        <fullName evidence="5">CENP-V/GFA domain-containing protein</fullName>
    </recommendedName>
</protein>
<dbReference type="GO" id="GO:0046872">
    <property type="term" value="F:metal ion binding"/>
    <property type="evidence" value="ECO:0007669"/>
    <property type="project" value="UniProtKB-KW"/>
</dbReference>
<keyword evidence="2" id="KW-0479">Metal-binding</keyword>
<dbReference type="Proteomes" id="UP000053593">
    <property type="component" value="Unassembled WGS sequence"/>
</dbReference>
<dbReference type="Gene3D" id="3.90.1590.10">
    <property type="entry name" value="glutathione-dependent formaldehyde- activating enzyme (gfa)"/>
    <property type="match status" value="1"/>
</dbReference>
<evidence type="ECO:0000256" key="3">
    <source>
        <dbReference type="ARBA" id="ARBA00022833"/>
    </source>
</evidence>
<keyword evidence="3" id="KW-0862">Zinc</keyword>
<name>A0A0D0CHK8_9AGAR</name>
<dbReference type="OrthoDB" id="9985472at2759"/>
<evidence type="ECO:0000256" key="1">
    <source>
        <dbReference type="ARBA" id="ARBA00005495"/>
    </source>
</evidence>
<dbReference type="EMBL" id="KN834768">
    <property type="protein sequence ID" value="KIK62129.1"/>
    <property type="molecule type" value="Genomic_DNA"/>
</dbReference>
<accession>A0A0D0CHK8</accession>
<dbReference type="InterPro" id="IPR011057">
    <property type="entry name" value="Mss4-like_sf"/>
</dbReference>
<dbReference type="PANTHER" id="PTHR33337">
    <property type="entry name" value="GFA DOMAIN-CONTAINING PROTEIN"/>
    <property type="match status" value="1"/>
</dbReference>
<dbReference type="GO" id="GO:0016846">
    <property type="term" value="F:carbon-sulfur lyase activity"/>
    <property type="evidence" value="ECO:0007669"/>
    <property type="project" value="InterPro"/>
</dbReference>
<organism evidence="6 7">
    <name type="scientific">Collybiopsis luxurians FD-317 M1</name>
    <dbReference type="NCBI Taxonomy" id="944289"/>
    <lineage>
        <taxon>Eukaryota</taxon>
        <taxon>Fungi</taxon>
        <taxon>Dikarya</taxon>
        <taxon>Basidiomycota</taxon>
        <taxon>Agaricomycotina</taxon>
        <taxon>Agaricomycetes</taxon>
        <taxon>Agaricomycetidae</taxon>
        <taxon>Agaricales</taxon>
        <taxon>Marasmiineae</taxon>
        <taxon>Omphalotaceae</taxon>
        <taxon>Collybiopsis</taxon>
        <taxon>Collybiopsis luxurians</taxon>
    </lineage>
</organism>
<dbReference type="PANTHER" id="PTHR33337:SF40">
    <property type="entry name" value="CENP-V_GFA DOMAIN-CONTAINING PROTEIN-RELATED"/>
    <property type="match status" value="1"/>
</dbReference>
<keyword evidence="7" id="KW-1185">Reference proteome</keyword>
<dbReference type="PROSITE" id="PS51891">
    <property type="entry name" value="CENP_V_GFA"/>
    <property type="match status" value="1"/>
</dbReference>
<evidence type="ECO:0000259" key="5">
    <source>
        <dbReference type="PROSITE" id="PS51891"/>
    </source>
</evidence>
<dbReference type="SUPFAM" id="SSF51316">
    <property type="entry name" value="Mss4-like"/>
    <property type="match status" value="1"/>
</dbReference>
<feature type="domain" description="CENP-V/GFA" evidence="5">
    <location>
        <begin position="16"/>
        <end position="126"/>
    </location>
</feature>
<evidence type="ECO:0000313" key="7">
    <source>
        <dbReference type="Proteomes" id="UP000053593"/>
    </source>
</evidence>
<dbReference type="InterPro" id="IPR006913">
    <property type="entry name" value="CENP-V/GFA"/>
</dbReference>
<evidence type="ECO:0000313" key="6">
    <source>
        <dbReference type="EMBL" id="KIK62129.1"/>
    </source>
</evidence>
<proteinExistence type="inferred from homology"/>
<dbReference type="Pfam" id="PF04828">
    <property type="entry name" value="GFA"/>
    <property type="match status" value="1"/>
</dbReference>
<evidence type="ECO:0000256" key="4">
    <source>
        <dbReference type="ARBA" id="ARBA00023239"/>
    </source>
</evidence>